<gene>
    <name evidence="1" type="ORF">O6H91_02G069700</name>
</gene>
<evidence type="ECO:0000313" key="1">
    <source>
        <dbReference type="EMBL" id="KAJ7565657.1"/>
    </source>
</evidence>
<keyword evidence="2" id="KW-1185">Reference proteome</keyword>
<protein>
    <submittedName>
        <fullName evidence="1">Uncharacterized protein</fullName>
    </submittedName>
</protein>
<name>A0ACC2EGS6_DIPCM</name>
<comment type="caution">
    <text evidence="1">The sequence shown here is derived from an EMBL/GenBank/DDBJ whole genome shotgun (WGS) entry which is preliminary data.</text>
</comment>
<sequence length="503" mass="55887">MAMVKSVLLCLWLLIAAPLPFAVLEDAAEAGVGEAGTTESFVLDLDASNFTQAVAEHPFIVVEFYAPWCGHCKRLAPEYEKAAELLRSNDPPIILAKVDANEETNKPLAAEYHVSGFPTLKIIENKGEKVRDYKGPRDAPGIVAFLKKQVGPVSEELVSADQVDNLLEKNDVVIVGFFEQYEGEEFLNFTKAAETLRSDYEFFHTSDLSLLPAKSVALVAPAVRLFKTFDEGFNDIKDFSVEALTKFFDEASFPLVTELSRDPAKAASLNKFFGSPDSKVFLFANFNDSEVNEYREVYKKLANSAKGKGLNFLIANAEDVENALQHFGIVKEGLPAIVVQDTKNKKFVLDNAKPSQLEAWLQSYFDGKLEERVKSEPIPKTNDEPVKIIVTKSFNDFVTSGKNVLLEFYAPWCGHCKKLVPTYEEVAVHFQHDPAIVVAKMDATANDVPTGLFDVKGFPTIYLHSATGAVTKYDGDRSKDDLIKFVNEHRSTVQEEKTSKDEL</sequence>
<organism evidence="1 2">
    <name type="scientific">Diphasiastrum complanatum</name>
    <name type="common">Issler's clubmoss</name>
    <name type="synonym">Lycopodium complanatum</name>
    <dbReference type="NCBI Taxonomy" id="34168"/>
    <lineage>
        <taxon>Eukaryota</taxon>
        <taxon>Viridiplantae</taxon>
        <taxon>Streptophyta</taxon>
        <taxon>Embryophyta</taxon>
        <taxon>Tracheophyta</taxon>
        <taxon>Lycopodiopsida</taxon>
        <taxon>Lycopodiales</taxon>
        <taxon>Lycopodiaceae</taxon>
        <taxon>Lycopodioideae</taxon>
        <taxon>Diphasiastrum</taxon>
    </lineage>
</organism>
<dbReference type="EMBL" id="CM055093">
    <property type="protein sequence ID" value="KAJ7565657.1"/>
    <property type="molecule type" value="Genomic_DNA"/>
</dbReference>
<accession>A0ACC2EGS6</accession>
<evidence type="ECO:0000313" key="2">
    <source>
        <dbReference type="Proteomes" id="UP001162992"/>
    </source>
</evidence>
<reference evidence="2" key="1">
    <citation type="journal article" date="2024" name="Proc. Natl. Acad. Sci. U.S.A.">
        <title>Extraordinary preservation of gene collinearity over three hundred million years revealed in homosporous lycophytes.</title>
        <authorList>
            <person name="Li C."/>
            <person name="Wickell D."/>
            <person name="Kuo L.Y."/>
            <person name="Chen X."/>
            <person name="Nie B."/>
            <person name="Liao X."/>
            <person name="Peng D."/>
            <person name="Ji J."/>
            <person name="Jenkins J."/>
            <person name="Williams M."/>
            <person name="Shu S."/>
            <person name="Plott C."/>
            <person name="Barry K."/>
            <person name="Rajasekar S."/>
            <person name="Grimwood J."/>
            <person name="Han X."/>
            <person name="Sun S."/>
            <person name="Hou Z."/>
            <person name="He W."/>
            <person name="Dai G."/>
            <person name="Sun C."/>
            <person name="Schmutz J."/>
            <person name="Leebens-Mack J.H."/>
            <person name="Li F.W."/>
            <person name="Wang L."/>
        </authorList>
    </citation>
    <scope>NUCLEOTIDE SEQUENCE [LARGE SCALE GENOMIC DNA]</scope>
    <source>
        <strain evidence="2">cv. PW_Plant_1</strain>
    </source>
</reference>
<dbReference type="Proteomes" id="UP001162992">
    <property type="component" value="Chromosome 2"/>
</dbReference>
<proteinExistence type="predicted"/>